<reference evidence="1" key="2">
    <citation type="submission" date="2023-07" db="EMBL/GenBank/DDBJ databases">
        <authorList>
            <consortium name="Lawrence Berkeley National Laboratory"/>
            <person name="Haridas S."/>
            <person name="Hensen N."/>
            <person name="Bonometti L."/>
            <person name="Westerberg I."/>
            <person name="Brannstrom I.O."/>
            <person name="Guillou S."/>
            <person name="Cros-Aarteil S."/>
            <person name="Calhoun S."/>
            <person name="Kuo A."/>
            <person name="Mondo S."/>
            <person name="Pangilinan J."/>
            <person name="Riley R."/>
            <person name="LaButti K."/>
            <person name="Andreopoulos B."/>
            <person name="Lipzen A."/>
            <person name="Chen C."/>
            <person name="Yanf M."/>
            <person name="Daum C."/>
            <person name="Ng V."/>
            <person name="Clum A."/>
            <person name="Steindorff A."/>
            <person name="Ohm R."/>
            <person name="Martin F."/>
            <person name="Silar P."/>
            <person name="Natvig D."/>
            <person name="Lalanne C."/>
            <person name="Gautier V."/>
            <person name="Ament-velasquez S.L."/>
            <person name="Kruys A."/>
            <person name="Hutchinson M.I."/>
            <person name="Powell A.J."/>
            <person name="Barry K."/>
            <person name="Miller A.N."/>
            <person name="Grigoriev I.V."/>
            <person name="Debuchy R."/>
            <person name="Gladieux P."/>
            <person name="Thoren M.H."/>
            <person name="Johannesson H."/>
        </authorList>
    </citation>
    <scope>NUCLEOTIDE SEQUENCE</scope>
    <source>
        <strain evidence="1">FGSC 1904</strain>
    </source>
</reference>
<gene>
    <name evidence="1" type="ORF">B0T20DRAFT_88678</name>
</gene>
<keyword evidence="2" id="KW-1185">Reference proteome</keyword>
<evidence type="ECO:0000313" key="2">
    <source>
        <dbReference type="Proteomes" id="UP001281003"/>
    </source>
</evidence>
<dbReference type="Proteomes" id="UP001281003">
    <property type="component" value="Unassembled WGS sequence"/>
</dbReference>
<proteinExistence type="predicted"/>
<dbReference type="EMBL" id="JAUTDP010000014">
    <property type="protein sequence ID" value="KAK3388899.1"/>
    <property type="molecule type" value="Genomic_DNA"/>
</dbReference>
<evidence type="ECO:0000313" key="1">
    <source>
        <dbReference type="EMBL" id="KAK3388899.1"/>
    </source>
</evidence>
<reference evidence="1" key="1">
    <citation type="journal article" date="2023" name="Mol. Phylogenet. Evol.">
        <title>Genome-scale phylogeny and comparative genomics of the fungal order Sordariales.</title>
        <authorList>
            <person name="Hensen N."/>
            <person name="Bonometti L."/>
            <person name="Westerberg I."/>
            <person name="Brannstrom I.O."/>
            <person name="Guillou S."/>
            <person name="Cros-Aarteil S."/>
            <person name="Calhoun S."/>
            <person name="Haridas S."/>
            <person name="Kuo A."/>
            <person name="Mondo S."/>
            <person name="Pangilinan J."/>
            <person name="Riley R."/>
            <person name="LaButti K."/>
            <person name="Andreopoulos B."/>
            <person name="Lipzen A."/>
            <person name="Chen C."/>
            <person name="Yan M."/>
            <person name="Daum C."/>
            <person name="Ng V."/>
            <person name="Clum A."/>
            <person name="Steindorff A."/>
            <person name="Ohm R.A."/>
            <person name="Martin F."/>
            <person name="Silar P."/>
            <person name="Natvig D.O."/>
            <person name="Lalanne C."/>
            <person name="Gautier V."/>
            <person name="Ament-Velasquez S.L."/>
            <person name="Kruys A."/>
            <person name="Hutchinson M.I."/>
            <person name="Powell A.J."/>
            <person name="Barry K."/>
            <person name="Miller A.N."/>
            <person name="Grigoriev I.V."/>
            <person name="Debuchy R."/>
            <person name="Gladieux P."/>
            <person name="Hiltunen Thoren M."/>
            <person name="Johannesson H."/>
        </authorList>
    </citation>
    <scope>NUCLEOTIDE SEQUENCE</scope>
    <source>
        <strain evidence="1">FGSC 1904</strain>
    </source>
</reference>
<protein>
    <submittedName>
        <fullName evidence="1">Uncharacterized protein</fullName>
    </submittedName>
</protein>
<organism evidence="1 2">
    <name type="scientific">Sordaria brevicollis</name>
    <dbReference type="NCBI Taxonomy" id="83679"/>
    <lineage>
        <taxon>Eukaryota</taxon>
        <taxon>Fungi</taxon>
        <taxon>Dikarya</taxon>
        <taxon>Ascomycota</taxon>
        <taxon>Pezizomycotina</taxon>
        <taxon>Sordariomycetes</taxon>
        <taxon>Sordariomycetidae</taxon>
        <taxon>Sordariales</taxon>
        <taxon>Sordariaceae</taxon>
        <taxon>Sordaria</taxon>
    </lineage>
</organism>
<comment type="caution">
    <text evidence="1">The sequence shown here is derived from an EMBL/GenBank/DDBJ whole genome shotgun (WGS) entry which is preliminary data.</text>
</comment>
<accession>A0AAE0U362</accession>
<name>A0AAE0U362_SORBR</name>
<dbReference type="AlphaFoldDB" id="A0AAE0U362"/>
<sequence>MVWPDIRSTTSAVRRRRQAIGTGWAPLHWSRPFSPASGLSQMKNIMVAAFVAHPASTTNFVTSFSLEMGLARPCRGAAPHRVVFVPSFISATSLSPLVTEIQQPSGVSGSRPPQSRSKPLDILHCDHLLLLLPARGEIQQRYNQQTLASFSKIPHSCFHLSKVVT</sequence>